<gene>
    <name evidence="7" type="ORF">HO173_005956</name>
</gene>
<keyword evidence="6" id="KW-0472">Membrane</keyword>
<dbReference type="InterPro" id="IPR008183">
    <property type="entry name" value="Aldose_1/G6P_1-epimerase"/>
</dbReference>
<dbReference type="PANTHER" id="PTHR11122:SF13">
    <property type="entry name" value="GLUCOSE-6-PHOSPHATE 1-EPIMERASE"/>
    <property type="match status" value="1"/>
</dbReference>
<protein>
    <recommendedName>
        <fullName evidence="3">glucose-6-phosphate 1-epimerase</fullName>
        <ecNumber evidence="3">5.1.3.15</ecNumber>
    </recommendedName>
</protein>
<feature type="compositionally biased region" description="Polar residues" evidence="5">
    <location>
        <begin position="100"/>
        <end position="114"/>
    </location>
</feature>
<evidence type="ECO:0000256" key="1">
    <source>
        <dbReference type="ARBA" id="ARBA00001096"/>
    </source>
</evidence>
<keyword evidence="6" id="KW-0812">Transmembrane</keyword>
<keyword evidence="4" id="KW-0413">Isomerase</keyword>
<evidence type="ECO:0000313" key="8">
    <source>
        <dbReference type="Proteomes" id="UP000578531"/>
    </source>
</evidence>
<reference evidence="7 8" key="1">
    <citation type="journal article" date="2020" name="Genomics">
        <title>Complete, high-quality genomes from long-read metagenomic sequencing of two wolf lichen thalli reveals enigmatic genome architecture.</title>
        <authorList>
            <person name="McKenzie S.K."/>
            <person name="Walston R.F."/>
            <person name="Allen J.L."/>
        </authorList>
    </citation>
    <scope>NUCLEOTIDE SEQUENCE [LARGE SCALE GENOMIC DNA]</scope>
    <source>
        <strain evidence="7">WasteWater2</strain>
    </source>
</reference>
<evidence type="ECO:0000256" key="4">
    <source>
        <dbReference type="ARBA" id="ARBA00023235"/>
    </source>
</evidence>
<proteinExistence type="inferred from homology"/>
<evidence type="ECO:0000256" key="3">
    <source>
        <dbReference type="ARBA" id="ARBA00012083"/>
    </source>
</evidence>
<organism evidence="7 8">
    <name type="scientific">Letharia columbiana</name>
    <dbReference type="NCBI Taxonomy" id="112416"/>
    <lineage>
        <taxon>Eukaryota</taxon>
        <taxon>Fungi</taxon>
        <taxon>Dikarya</taxon>
        <taxon>Ascomycota</taxon>
        <taxon>Pezizomycotina</taxon>
        <taxon>Lecanoromycetes</taxon>
        <taxon>OSLEUM clade</taxon>
        <taxon>Lecanoromycetidae</taxon>
        <taxon>Lecanorales</taxon>
        <taxon>Lecanorineae</taxon>
        <taxon>Parmeliaceae</taxon>
        <taxon>Letharia</taxon>
    </lineage>
</organism>
<feature type="transmembrane region" description="Helical" evidence="6">
    <location>
        <begin position="65"/>
        <end position="85"/>
    </location>
</feature>
<dbReference type="AlphaFoldDB" id="A0A8H6L4Y7"/>
<dbReference type="GO" id="GO:0047938">
    <property type="term" value="F:glucose-6-phosphate 1-epimerase activity"/>
    <property type="evidence" value="ECO:0007669"/>
    <property type="project" value="UniProtKB-EC"/>
</dbReference>
<sequence length="427" mass="47140">MSDISKKIHNILVKIAKWREALIQPLHKREEESVSSSRVHPTRRSDGGRGNGATPFPAFTSLQKLLLVGISSYIYIIIIIIKKLLRASIYFPLYSFRPTTSSTRKHPSTSSNIMERSKKPSAIPVSPTIPTPQVSISEDNSRVTASLPTGESVEVLLFGATVLSWKTAKGKENLFVSSKAHLDGSKAVRGGIPLVFPNFGPSSNKATEGLPQHGFARTSKWEYLGKSSSESSTLPNSSGDSSVKLDFGLSNTMLDKIPSEWKDYQFGITYSVTLGRDDLETSLAIRNTGEKDFEFQTLLHSYWAIDNISNVSVSGLEKVSFADKVGGGKKEESGAITVSSEVDRVYHVDPSQEIAIIEKDKPRFEFTRDMLPDVVVWNPWIEKSKTMSDLAPEDAYKRFICVETGSVSWNTLEAGDTWEGGQRIKAL</sequence>
<dbReference type="RefSeq" id="XP_037165128.1">
    <property type="nucleotide sequence ID" value="XM_037307868.1"/>
</dbReference>
<feature type="region of interest" description="Disordered" evidence="5">
    <location>
        <begin position="100"/>
        <end position="137"/>
    </location>
</feature>
<dbReference type="GO" id="GO:0005737">
    <property type="term" value="C:cytoplasm"/>
    <property type="evidence" value="ECO:0007669"/>
    <property type="project" value="TreeGrafter"/>
</dbReference>
<accession>A0A8H6L4Y7</accession>
<comment type="catalytic activity">
    <reaction evidence="1">
        <text>alpha-D-glucose 6-phosphate = beta-D-glucose 6-phosphate</text>
        <dbReference type="Rhea" id="RHEA:16249"/>
        <dbReference type="ChEBI" id="CHEBI:58225"/>
        <dbReference type="ChEBI" id="CHEBI:58247"/>
        <dbReference type="EC" id="5.1.3.15"/>
    </reaction>
</comment>
<comment type="similarity">
    <text evidence="2">Belongs to the glucose-6-phosphate 1-epimerase family.</text>
</comment>
<dbReference type="InterPro" id="IPR014718">
    <property type="entry name" value="GH-type_carb-bd"/>
</dbReference>
<feature type="region of interest" description="Disordered" evidence="5">
    <location>
        <begin position="32"/>
        <end position="52"/>
    </location>
</feature>
<dbReference type="GO" id="GO:0005975">
    <property type="term" value="P:carbohydrate metabolic process"/>
    <property type="evidence" value="ECO:0007669"/>
    <property type="project" value="InterPro"/>
</dbReference>
<dbReference type="OrthoDB" id="1659429at2759"/>
<evidence type="ECO:0000256" key="2">
    <source>
        <dbReference type="ARBA" id="ARBA00005866"/>
    </source>
</evidence>
<evidence type="ECO:0000256" key="6">
    <source>
        <dbReference type="SAM" id="Phobius"/>
    </source>
</evidence>
<dbReference type="GeneID" id="59287617"/>
<dbReference type="GO" id="GO:0030246">
    <property type="term" value="F:carbohydrate binding"/>
    <property type="evidence" value="ECO:0007669"/>
    <property type="project" value="InterPro"/>
</dbReference>
<dbReference type="CDD" id="cd09020">
    <property type="entry name" value="D-hex-6-P-epi_like"/>
    <property type="match status" value="1"/>
</dbReference>
<dbReference type="PANTHER" id="PTHR11122">
    <property type="entry name" value="APOSPORY-ASSOCIATED PROTEIN C-RELATED"/>
    <property type="match status" value="1"/>
</dbReference>
<comment type="caution">
    <text evidence="7">The sequence shown here is derived from an EMBL/GenBank/DDBJ whole genome shotgun (WGS) entry which is preliminary data.</text>
</comment>
<evidence type="ECO:0000256" key="5">
    <source>
        <dbReference type="SAM" id="MobiDB-lite"/>
    </source>
</evidence>
<dbReference type="SUPFAM" id="SSF74650">
    <property type="entry name" value="Galactose mutarotase-like"/>
    <property type="match status" value="1"/>
</dbReference>
<dbReference type="InterPro" id="IPR025532">
    <property type="entry name" value="G6P_1-epimerase"/>
</dbReference>
<dbReference type="InterPro" id="IPR011013">
    <property type="entry name" value="Gal_mutarotase_sf_dom"/>
</dbReference>
<keyword evidence="6" id="KW-1133">Transmembrane helix</keyword>
<dbReference type="Proteomes" id="UP000578531">
    <property type="component" value="Unassembled WGS sequence"/>
</dbReference>
<name>A0A8H6L4Y7_9LECA</name>
<dbReference type="EC" id="5.1.3.15" evidence="3"/>
<dbReference type="Gene3D" id="2.70.98.10">
    <property type="match status" value="1"/>
</dbReference>
<keyword evidence="8" id="KW-1185">Reference proteome</keyword>
<evidence type="ECO:0000313" key="7">
    <source>
        <dbReference type="EMBL" id="KAF6235761.1"/>
    </source>
</evidence>
<dbReference type="Pfam" id="PF01263">
    <property type="entry name" value="Aldose_epim"/>
    <property type="match status" value="1"/>
</dbReference>
<dbReference type="EMBL" id="JACCJC010000022">
    <property type="protein sequence ID" value="KAF6235761.1"/>
    <property type="molecule type" value="Genomic_DNA"/>
</dbReference>